<name>A0A645IW21_9ZZZZ</name>
<comment type="caution">
    <text evidence="1">The sequence shown here is derived from an EMBL/GenBank/DDBJ whole genome shotgun (WGS) entry which is preliminary data.</text>
</comment>
<sequence length="36" mass="4084">MSSKTKATYVWTFMEPVDINAINKIAIEGNEIILKN</sequence>
<accession>A0A645IW21</accession>
<evidence type="ECO:0000313" key="1">
    <source>
        <dbReference type="EMBL" id="MPN51383.1"/>
    </source>
</evidence>
<gene>
    <name evidence="1" type="ORF">SDC9_199027</name>
</gene>
<dbReference type="EMBL" id="VSSQ01116439">
    <property type="protein sequence ID" value="MPN51383.1"/>
    <property type="molecule type" value="Genomic_DNA"/>
</dbReference>
<reference evidence="1" key="1">
    <citation type="submission" date="2019-08" db="EMBL/GenBank/DDBJ databases">
        <authorList>
            <person name="Kucharzyk K."/>
            <person name="Murdoch R.W."/>
            <person name="Higgins S."/>
            <person name="Loffler F."/>
        </authorList>
    </citation>
    <scope>NUCLEOTIDE SEQUENCE</scope>
</reference>
<organism evidence="1">
    <name type="scientific">bioreactor metagenome</name>
    <dbReference type="NCBI Taxonomy" id="1076179"/>
    <lineage>
        <taxon>unclassified sequences</taxon>
        <taxon>metagenomes</taxon>
        <taxon>ecological metagenomes</taxon>
    </lineage>
</organism>
<protein>
    <submittedName>
        <fullName evidence="1">Uncharacterized protein</fullName>
    </submittedName>
</protein>
<dbReference type="AlphaFoldDB" id="A0A645IW21"/>
<proteinExistence type="predicted"/>